<feature type="region of interest" description="Disordered" evidence="1">
    <location>
        <begin position="1"/>
        <end position="98"/>
    </location>
</feature>
<accession>A0AAD5RMK2</accession>
<evidence type="ECO:0000313" key="3">
    <source>
        <dbReference type="Proteomes" id="UP001201980"/>
    </source>
</evidence>
<dbReference type="AlphaFoldDB" id="A0AAD5RMK2"/>
<feature type="region of interest" description="Disordered" evidence="1">
    <location>
        <begin position="113"/>
        <end position="139"/>
    </location>
</feature>
<comment type="caution">
    <text evidence="2">The sequence shown here is derived from an EMBL/GenBank/DDBJ whole genome shotgun (WGS) entry which is preliminary data.</text>
</comment>
<feature type="compositionally biased region" description="Low complexity" evidence="1">
    <location>
        <begin position="1"/>
        <end position="38"/>
    </location>
</feature>
<keyword evidence="3" id="KW-1185">Reference proteome</keyword>
<feature type="compositionally biased region" description="Basic and acidic residues" evidence="1">
    <location>
        <begin position="130"/>
        <end position="139"/>
    </location>
</feature>
<proteinExistence type="predicted"/>
<sequence length="161" mass="17362">MTTSGTSTPSTGESRTSSPMPPHQAQQPAAAAAAAARAQDLHSLPRAATENNTSSTAGAHASAAAAAAAAPAPMCHQPQVNHHGNPVSPMERVYPKPEEELDVAEALRRKPLKHTFTHHVQSNKATRPAPEPRKVRADEMEQWKRELRDFQSRLNGRMGRD</sequence>
<organism evidence="2 3">
    <name type="scientific">Zalerion maritima</name>
    <dbReference type="NCBI Taxonomy" id="339359"/>
    <lineage>
        <taxon>Eukaryota</taxon>
        <taxon>Fungi</taxon>
        <taxon>Dikarya</taxon>
        <taxon>Ascomycota</taxon>
        <taxon>Pezizomycotina</taxon>
        <taxon>Sordariomycetes</taxon>
        <taxon>Lulworthiomycetidae</taxon>
        <taxon>Lulworthiales</taxon>
        <taxon>Lulworthiaceae</taxon>
        <taxon>Zalerion</taxon>
    </lineage>
</organism>
<name>A0AAD5RMK2_9PEZI</name>
<evidence type="ECO:0000313" key="2">
    <source>
        <dbReference type="EMBL" id="KAJ2897781.1"/>
    </source>
</evidence>
<evidence type="ECO:0000256" key="1">
    <source>
        <dbReference type="SAM" id="MobiDB-lite"/>
    </source>
</evidence>
<feature type="compositionally biased region" description="Low complexity" evidence="1">
    <location>
        <begin position="57"/>
        <end position="72"/>
    </location>
</feature>
<protein>
    <submittedName>
        <fullName evidence="2">Uncharacterized protein</fullName>
    </submittedName>
</protein>
<dbReference type="EMBL" id="JAKWBI020000258">
    <property type="protein sequence ID" value="KAJ2897781.1"/>
    <property type="molecule type" value="Genomic_DNA"/>
</dbReference>
<dbReference type="Proteomes" id="UP001201980">
    <property type="component" value="Unassembled WGS sequence"/>
</dbReference>
<gene>
    <name evidence="2" type="ORF">MKZ38_004404</name>
</gene>
<reference evidence="2" key="1">
    <citation type="submission" date="2022-07" db="EMBL/GenBank/DDBJ databases">
        <title>Draft genome sequence of Zalerion maritima ATCC 34329, a (micro)plastics degrading marine fungus.</title>
        <authorList>
            <person name="Paco A."/>
            <person name="Goncalves M.F.M."/>
            <person name="Rocha-Santos T.A.P."/>
            <person name="Alves A."/>
        </authorList>
    </citation>
    <scope>NUCLEOTIDE SEQUENCE</scope>
    <source>
        <strain evidence="2">ATCC 34329</strain>
    </source>
</reference>